<dbReference type="SUPFAM" id="SSF110849">
    <property type="entry name" value="ParB/Sulfiredoxin"/>
    <property type="match status" value="1"/>
</dbReference>
<dbReference type="EMBL" id="BGZM01000006">
    <property type="protein sequence ID" value="GBR72340.1"/>
    <property type="molecule type" value="Genomic_DNA"/>
</dbReference>
<comment type="caution">
    <text evidence="5">The sequence shown here is derived from an EMBL/GenBank/DDBJ whole genome shotgun (WGS) entry which is preliminary data.</text>
</comment>
<sequence length="325" mass="36080">MAVNKGLDKGNTDEISDFERSRVALNKRLGKGLAELLSSGNSAQKEANKITASLEKNAPGPLGMLSGRTIVMVRVTMITPNPRQPRKFFDRTALEELAESIKIHGVIQPLLVRKKGDVYELVAGERRWRAAQLASIENVPVVIKDMSDEVSLEQAIIENVQRADLNALEEAESYSLLMKEFLLTQEQVADKVGKSRSAVANILRLNELPREVKDSLLKNEITAGHAKAILSAGNIVEQLKVWNAIVKHKLNVRDSEKIATQKTFVKDNKTKSSVELDAFAQKLASKLVTKVELSGTEHSGTITIRYFSRDELDRLYALLINNEVI</sequence>
<evidence type="ECO:0000313" key="5">
    <source>
        <dbReference type="EMBL" id="GBR72340.1"/>
    </source>
</evidence>
<accession>A0A388T734</accession>
<dbReference type="NCBIfam" id="TIGR00180">
    <property type="entry name" value="parB_part"/>
    <property type="match status" value="1"/>
</dbReference>
<dbReference type="CDD" id="cd16393">
    <property type="entry name" value="SPO0J_N"/>
    <property type="match status" value="1"/>
</dbReference>
<dbReference type="InterPro" id="IPR003115">
    <property type="entry name" value="ParB_N"/>
</dbReference>
<dbReference type="InterPro" id="IPR036086">
    <property type="entry name" value="ParB/Sulfiredoxin_sf"/>
</dbReference>
<dbReference type="AlphaFoldDB" id="A0A388T734"/>
<dbReference type="InterPro" id="IPR041468">
    <property type="entry name" value="HTH_ParB/Spo0J"/>
</dbReference>
<name>A0A388T734_9BACT</name>
<evidence type="ECO:0000313" key="6">
    <source>
        <dbReference type="Proteomes" id="UP000276170"/>
    </source>
</evidence>
<dbReference type="FunFam" id="1.10.10.2830:FF:000001">
    <property type="entry name" value="Chromosome partitioning protein ParB"/>
    <property type="match status" value="1"/>
</dbReference>
<keyword evidence="2" id="KW-0159">Chromosome partition</keyword>
<dbReference type="FunFam" id="3.90.1530.30:FF:000001">
    <property type="entry name" value="Chromosome partitioning protein ParB"/>
    <property type="match status" value="1"/>
</dbReference>
<dbReference type="InterPro" id="IPR050336">
    <property type="entry name" value="Chromosome_partition/occlusion"/>
</dbReference>
<organism evidence="5 6">
    <name type="scientific">Candidatus Termititenax spirochaetophilus</name>
    <dbReference type="NCBI Taxonomy" id="2218522"/>
    <lineage>
        <taxon>Bacteria</taxon>
        <taxon>Bacillati</taxon>
        <taxon>Candidatus Margulisiibacteriota</taxon>
        <taxon>Candidatus Termititenacia</taxon>
        <taxon>Candidatus Termititenacales</taxon>
        <taxon>Candidatus Termititenacaceae</taxon>
        <taxon>Candidatus Termititenax</taxon>
    </lineage>
</organism>
<proteinExistence type="inferred from homology"/>
<dbReference type="InterPro" id="IPR004437">
    <property type="entry name" value="ParB/RepB/Spo0J"/>
</dbReference>
<comment type="similarity">
    <text evidence="1">Belongs to the ParB family.</text>
</comment>
<evidence type="ECO:0000256" key="1">
    <source>
        <dbReference type="ARBA" id="ARBA00006295"/>
    </source>
</evidence>
<evidence type="ECO:0000256" key="2">
    <source>
        <dbReference type="ARBA" id="ARBA00022829"/>
    </source>
</evidence>
<dbReference type="Pfam" id="PF02195">
    <property type="entry name" value="ParB_N"/>
    <property type="match status" value="1"/>
</dbReference>
<keyword evidence="3" id="KW-0238">DNA-binding</keyword>
<dbReference type="GO" id="GO:0007059">
    <property type="term" value="P:chromosome segregation"/>
    <property type="evidence" value="ECO:0007669"/>
    <property type="project" value="UniProtKB-KW"/>
</dbReference>
<dbReference type="GO" id="GO:0003677">
    <property type="term" value="F:DNA binding"/>
    <property type="evidence" value="ECO:0007669"/>
    <property type="project" value="UniProtKB-KW"/>
</dbReference>
<feature type="domain" description="ParB-like N-terminal" evidence="4">
    <location>
        <begin position="71"/>
        <end position="160"/>
    </location>
</feature>
<dbReference type="PANTHER" id="PTHR33375">
    <property type="entry name" value="CHROMOSOME-PARTITIONING PROTEIN PARB-RELATED"/>
    <property type="match status" value="1"/>
</dbReference>
<dbReference type="Gene3D" id="3.90.1530.30">
    <property type="match status" value="1"/>
</dbReference>
<dbReference type="Proteomes" id="UP000276170">
    <property type="component" value="Unassembled WGS sequence"/>
</dbReference>
<dbReference type="SMART" id="SM00470">
    <property type="entry name" value="ParB"/>
    <property type="match status" value="1"/>
</dbReference>
<reference evidence="5 6" key="1">
    <citation type="journal article" date="2019" name="ISME J.">
        <title>Genome analyses of uncultured TG2/ZB3 bacteria in 'Margulisbacteria' specifically attached to ectosymbiotic spirochetes of protists in the termite gut.</title>
        <authorList>
            <person name="Utami Y.D."/>
            <person name="Kuwahara H."/>
            <person name="Igai K."/>
            <person name="Murakami T."/>
            <person name="Sugaya K."/>
            <person name="Morikawa T."/>
            <person name="Nagura Y."/>
            <person name="Yuki M."/>
            <person name="Deevong P."/>
            <person name="Inoue T."/>
            <person name="Kihara K."/>
            <person name="Lo N."/>
            <person name="Yamada A."/>
            <person name="Ohkuma M."/>
            <person name="Hongoh Y."/>
        </authorList>
    </citation>
    <scope>NUCLEOTIDE SEQUENCE [LARGE SCALE GENOMIC DNA]</scope>
    <source>
        <strain evidence="5">HsPyr-01</strain>
    </source>
</reference>
<keyword evidence="6" id="KW-1185">Reference proteome</keyword>
<gene>
    <name evidence="5" type="primary">parB</name>
    <name evidence="5" type="ORF">HP1_064</name>
</gene>
<dbReference type="Gene3D" id="1.10.10.2830">
    <property type="match status" value="1"/>
</dbReference>
<evidence type="ECO:0000259" key="4">
    <source>
        <dbReference type="SMART" id="SM00470"/>
    </source>
</evidence>
<dbReference type="GO" id="GO:0005694">
    <property type="term" value="C:chromosome"/>
    <property type="evidence" value="ECO:0007669"/>
    <property type="project" value="TreeGrafter"/>
</dbReference>
<dbReference type="InterPro" id="IPR057240">
    <property type="entry name" value="ParB_dimer_C"/>
</dbReference>
<evidence type="ECO:0000256" key="3">
    <source>
        <dbReference type="ARBA" id="ARBA00023125"/>
    </source>
</evidence>
<dbReference type="Pfam" id="PF17762">
    <property type="entry name" value="HTH_ParB"/>
    <property type="match status" value="1"/>
</dbReference>
<dbReference type="Pfam" id="PF23552">
    <property type="entry name" value="ParB_C"/>
    <property type="match status" value="1"/>
</dbReference>
<protein>
    <submittedName>
        <fullName evidence="5">Chromosome partitioning protein ParB</fullName>
    </submittedName>
</protein>
<dbReference type="PANTHER" id="PTHR33375:SF1">
    <property type="entry name" value="CHROMOSOME-PARTITIONING PROTEIN PARB-RELATED"/>
    <property type="match status" value="1"/>
</dbReference>